<protein>
    <submittedName>
        <fullName evidence="2">Uncharacterized protein</fullName>
    </submittedName>
</protein>
<sequence>MIKKVRILTSGMALPMLLKKTGKIIQEQRLNLSLVEGGARADKLVQNLRNSNFEVKNLRNSQKMDK</sequence>
<organism evidence="1 2">
    <name type="scientific">Romanomermis culicivorax</name>
    <name type="common">Nematode worm</name>
    <dbReference type="NCBI Taxonomy" id="13658"/>
    <lineage>
        <taxon>Eukaryota</taxon>
        <taxon>Metazoa</taxon>
        <taxon>Ecdysozoa</taxon>
        <taxon>Nematoda</taxon>
        <taxon>Enoplea</taxon>
        <taxon>Dorylaimia</taxon>
        <taxon>Mermithida</taxon>
        <taxon>Mermithoidea</taxon>
        <taxon>Mermithidae</taxon>
        <taxon>Romanomermis</taxon>
    </lineage>
</organism>
<proteinExistence type="predicted"/>
<evidence type="ECO:0000313" key="1">
    <source>
        <dbReference type="Proteomes" id="UP000887565"/>
    </source>
</evidence>
<keyword evidence="1" id="KW-1185">Reference proteome</keyword>
<accession>A0A915KJP5</accession>
<name>A0A915KJP5_ROMCU</name>
<dbReference type="Proteomes" id="UP000887565">
    <property type="component" value="Unplaced"/>
</dbReference>
<dbReference type="AlphaFoldDB" id="A0A915KJP5"/>
<evidence type="ECO:0000313" key="2">
    <source>
        <dbReference type="WBParaSite" id="nRc.2.0.1.t38647-RA"/>
    </source>
</evidence>
<dbReference type="WBParaSite" id="nRc.2.0.1.t38647-RA">
    <property type="protein sequence ID" value="nRc.2.0.1.t38647-RA"/>
    <property type="gene ID" value="nRc.2.0.1.g38647"/>
</dbReference>
<reference evidence="2" key="1">
    <citation type="submission" date="2022-11" db="UniProtKB">
        <authorList>
            <consortium name="WormBaseParasite"/>
        </authorList>
    </citation>
    <scope>IDENTIFICATION</scope>
</reference>